<feature type="compositionally biased region" description="Acidic residues" evidence="2">
    <location>
        <begin position="88"/>
        <end position="98"/>
    </location>
</feature>
<accession>A0AAV2FJK7</accession>
<keyword evidence="5" id="KW-1185">Reference proteome</keyword>
<feature type="compositionally biased region" description="Basic and acidic residues" evidence="2">
    <location>
        <begin position="298"/>
        <end position="307"/>
    </location>
</feature>
<feature type="region of interest" description="Disordered" evidence="2">
    <location>
        <begin position="266"/>
        <end position="309"/>
    </location>
</feature>
<feature type="coiled-coil region" evidence="1">
    <location>
        <begin position="365"/>
        <end position="401"/>
    </location>
</feature>
<dbReference type="PANTHER" id="PTHR46327">
    <property type="entry name" value="F16F4.11 PROTEIN-RELATED"/>
    <property type="match status" value="1"/>
</dbReference>
<evidence type="ECO:0000313" key="5">
    <source>
        <dbReference type="Proteomes" id="UP001497516"/>
    </source>
</evidence>
<evidence type="ECO:0000256" key="2">
    <source>
        <dbReference type="SAM" id="MobiDB-lite"/>
    </source>
</evidence>
<gene>
    <name evidence="4" type="ORF">LTRI10_LOCUS38437</name>
</gene>
<dbReference type="InterPro" id="IPR044822">
    <property type="entry name" value="Myb_DNA-bind_4"/>
</dbReference>
<evidence type="ECO:0000313" key="4">
    <source>
        <dbReference type="EMBL" id="CAL1398192.1"/>
    </source>
</evidence>
<dbReference type="Gene3D" id="1.10.10.60">
    <property type="entry name" value="Homeodomain-like"/>
    <property type="match status" value="1"/>
</dbReference>
<feature type="compositionally biased region" description="Acidic residues" evidence="2">
    <location>
        <begin position="273"/>
        <end position="295"/>
    </location>
</feature>
<dbReference type="PANTHER" id="PTHR46327:SF9">
    <property type="entry name" value="MYB_SANT-LIKE DNA-BINDING DOMAIN-CONTAINING PROTEIN"/>
    <property type="match status" value="1"/>
</dbReference>
<organism evidence="4 5">
    <name type="scientific">Linum trigynum</name>
    <dbReference type="NCBI Taxonomy" id="586398"/>
    <lineage>
        <taxon>Eukaryota</taxon>
        <taxon>Viridiplantae</taxon>
        <taxon>Streptophyta</taxon>
        <taxon>Embryophyta</taxon>
        <taxon>Tracheophyta</taxon>
        <taxon>Spermatophyta</taxon>
        <taxon>Magnoliopsida</taxon>
        <taxon>eudicotyledons</taxon>
        <taxon>Gunneridae</taxon>
        <taxon>Pentapetalae</taxon>
        <taxon>rosids</taxon>
        <taxon>fabids</taxon>
        <taxon>Malpighiales</taxon>
        <taxon>Linaceae</taxon>
        <taxon>Linum</taxon>
    </lineage>
</organism>
<feature type="region of interest" description="Disordered" evidence="2">
    <location>
        <begin position="70"/>
        <end position="112"/>
    </location>
</feature>
<keyword evidence="1" id="KW-0175">Coiled coil</keyword>
<feature type="region of interest" description="Disordered" evidence="2">
    <location>
        <begin position="406"/>
        <end position="437"/>
    </location>
</feature>
<evidence type="ECO:0000256" key="1">
    <source>
        <dbReference type="SAM" id="Coils"/>
    </source>
</evidence>
<feature type="domain" description="Myb/SANT-like DNA-binding" evidence="3">
    <location>
        <begin position="118"/>
        <end position="207"/>
    </location>
</feature>
<proteinExistence type="predicted"/>
<sequence>MDGSSIGGRFMLGSIGGSLDLEAPPMHRNQHSQMGNPSVVPSHHHHHHHNQMNSTGGIDYNRQPMGLMESIGLAPKGRPTSYGKANDDDLSEEDDPSLMEDGQVSHGSKGTKLSPWHRMKWTDNVVRLLIAVVAYVDDDGTEGGESHKRKSGVLQKKGKWKTVSKVMIGKGCHVSPQQCEDKFNDLNKRYKKLNDILGRGTSCQVVENPGLMESIPHLSSKAKDEVKKILSSKHLFYQEICAYHNGQKIPNCPDVDLQGCSLPMKGHWRENDGSEEDEENDDSEDDGSENEDENVDMNAERTRRNEEGNSYEVKMAALFQDPNVTSGERKQWVKNQMLQLQEQRVSIAAQSLQLEKQRLKWLKYRSKKDMEFERLKIENERLRLENEQSMARMKLKQLEVDLGHSDASVDPVTLGTQRPQGKESIDLSRPHCRISDA</sequence>
<evidence type="ECO:0000259" key="3">
    <source>
        <dbReference type="Pfam" id="PF13837"/>
    </source>
</evidence>
<feature type="compositionally biased region" description="Basic and acidic residues" evidence="2">
    <location>
        <begin position="420"/>
        <end position="437"/>
    </location>
</feature>
<reference evidence="4 5" key="1">
    <citation type="submission" date="2024-04" db="EMBL/GenBank/DDBJ databases">
        <authorList>
            <person name="Fracassetti M."/>
        </authorList>
    </citation>
    <scope>NUCLEOTIDE SEQUENCE [LARGE SCALE GENOMIC DNA]</scope>
</reference>
<protein>
    <recommendedName>
        <fullName evidence="3">Myb/SANT-like DNA-binding domain-containing protein</fullName>
    </recommendedName>
</protein>
<dbReference type="Proteomes" id="UP001497516">
    <property type="component" value="Chromosome 6"/>
</dbReference>
<dbReference type="AlphaFoldDB" id="A0AAV2FJK7"/>
<dbReference type="Pfam" id="PF13837">
    <property type="entry name" value="Myb_DNA-bind_4"/>
    <property type="match status" value="1"/>
</dbReference>
<dbReference type="EMBL" id="OZ034819">
    <property type="protein sequence ID" value="CAL1398192.1"/>
    <property type="molecule type" value="Genomic_DNA"/>
</dbReference>
<feature type="region of interest" description="Disordered" evidence="2">
    <location>
        <begin position="23"/>
        <end position="58"/>
    </location>
</feature>
<name>A0AAV2FJK7_9ROSI</name>